<feature type="domain" description="F-box" evidence="1">
    <location>
        <begin position="23"/>
        <end position="67"/>
    </location>
</feature>
<evidence type="ECO:0000259" key="1">
    <source>
        <dbReference type="PROSITE" id="PS50181"/>
    </source>
</evidence>
<reference evidence="2" key="1">
    <citation type="submission" date="2023-10" db="EMBL/GenBank/DDBJ databases">
        <title>Genome assembly of Pristionchus species.</title>
        <authorList>
            <person name="Yoshida K."/>
            <person name="Sommer R.J."/>
        </authorList>
    </citation>
    <scope>NUCLEOTIDE SEQUENCE</scope>
    <source>
        <strain evidence="2">RS0144</strain>
    </source>
</reference>
<protein>
    <recommendedName>
        <fullName evidence="1">F-box domain-containing protein</fullName>
    </recommendedName>
</protein>
<dbReference type="EMBL" id="BTSX01000002">
    <property type="protein sequence ID" value="GMS83126.1"/>
    <property type="molecule type" value="Genomic_DNA"/>
</dbReference>
<sequence>MSLSKLSPPIAKKRRIERVNEDYFNILGLPTELISLIFSSLDLEDGFRVRVNKRLNFIESDSKYHVNSLVITNDHSPESIRRIAKNTVIKFLQIELHGSNESHREIYYLIPEMDFTFLHLETQTFYRSQFLGEMMVDSFFLDLTRACKCLYLTTSESEMIEKITPEALHQVYKNMTEGSTKFRTLRINSSIKLGTVVAFLRHIGIIYTNGSFYSNRDFEVYKRGVNNTAEYAIFDGFLESIFHNDHGVEFRKFTLKLHESQDSLEKAKNREGFVKVNVSPA</sequence>
<proteinExistence type="predicted"/>
<comment type="caution">
    <text evidence="2">The sequence shown here is derived from an EMBL/GenBank/DDBJ whole genome shotgun (WGS) entry which is preliminary data.</text>
</comment>
<evidence type="ECO:0000313" key="3">
    <source>
        <dbReference type="Proteomes" id="UP001432027"/>
    </source>
</evidence>
<organism evidence="2 3">
    <name type="scientific">Pristionchus entomophagus</name>
    <dbReference type="NCBI Taxonomy" id="358040"/>
    <lineage>
        <taxon>Eukaryota</taxon>
        <taxon>Metazoa</taxon>
        <taxon>Ecdysozoa</taxon>
        <taxon>Nematoda</taxon>
        <taxon>Chromadorea</taxon>
        <taxon>Rhabditida</taxon>
        <taxon>Rhabditina</taxon>
        <taxon>Diplogasteromorpha</taxon>
        <taxon>Diplogasteroidea</taxon>
        <taxon>Neodiplogasteridae</taxon>
        <taxon>Pristionchus</taxon>
    </lineage>
</organism>
<dbReference type="Proteomes" id="UP001432027">
    <property type="component" value="Unassembled WGS sequence"/>
</dbReference>
<evidence type="ECO:0000313" key="2">
    <source>
        <dbReference type="EMBL" id="GMS83126.1"/>
    </source>
</evidence>
<name>A0AAV5SID0_9BILA</name>
<keyword evidence="3" id="KW-1185">Reference proteome</keyword>
<accession>A0AAV5SID0</accession>
<dbReference type="AlphaFoldDB" id="A0AAV5SID0"/>
<dbReference type="PROSITE" id="PS50181">
    <property type="entry name" value="FBOX"/>
    <property type="match status" value="1"/>
</dbReference>
<gene>
    <name evidence="2" type="ORF">PENTCL1PPCAC_5301</name>
</gene>
<dbReference type="InterPro" id="IPR001810">
    <property type="entry name" value="F-box_dom"/>
</dbReference>